<protein>
    <recommendedName>
        <fullName evidence="3">SWIM-type domain-containing protein</fullName>
    </recommendedName>
</protein>
<feature type="region of interest" description="Disordered" evidence="2">
    <location>
        <begin position="270"/>
        <end position="329"/>
    </location>
</feature>
<feature type="compositionally biased region" description="Basic and acidic residues" evidence="2">
    <location>
        <begin position="297"/>
        <end position="312"/>
    </location>
</feature>
<dbReference type="AlphaFoldDB" id="A0AA38PNF7"/>
<keyword evidence="1" id="KW-0863">Zinc-finger</keyword>
<gene>
    <name evidence="4" type="ORF">F5890DRAFT_1422211</name>
</gene>
<accession>A0AA38PNF7</accession>
<comment type="caution">
    <text evidence="4">The sequence shown here is derived from an EMBL/GenBank/DDBJ whole genome shotgun (WGS) entry which is preliminary data.</text>
</comment>
<dbReference type="Proteomes" id="UP001163850">
    <property type="component" value="Unassembled WGS sequence"/>
</dbReference>
<evidence type="ECO:0000313" key="5">
    <source>
        <dbReference type="Proteomes" id="UP001163850"/>
    </source>
</evidence>
<evidence type="ECO:0000259" key="3">
    <source>
        <dbReference type="PROSITE" id="PS50966"/>
    </source>
</evidence>
<dbReference type="GO" id="GO:0008270">
    <property type="term" value="F:zinc ion binding"/>
    <property type="evidence" value="ECO:0007669"/>
    <property type="project" value="UniProtKB-KW"/>
</dbReference>
<evidence type="ECO:0000256" key="1">
    <source>
        <dbReference type="PROSITE-ProRule" id="PRU00325"/>
    </source>
</evidence>
<feature type="domain" description="SWIM-type" evidence="3">
    <location>
        <begin position="196"/>
        <end position="229"/>
    </location>
</feature>
<evidence type="ECO:0000313" key="4">
    <source>
        <dbReference type="EMBL" id="KAJ3978823.1"/>
    </source>
</evidence>
<dbReference type="InterPro" id="IPR007527">
    <property type="entry name" value="Znf_SWIM"/>
</dbReference>
<keyword evidence="1" id="KW-0479">Metal-binding</keyword>
<feature type="compositionally biased region" description="Polar residues" evidence="2">
    <location>
        <begin position="286"/>
        <end position="296"/>
    </location>
</feature>
<dbReference type="EMBL" id="MU802672">
    <property type="protein sequence ID" value="KAJ3978823.1"/>
    <property type="molecule type" value="Genomic_DNA"/>
</dbReference>
<dbReference type="PROSITE" id="PS50966">
    <property type="entry name" value="ZF_SWIM"/>
    <property type="match status" value="1"/>
</dbReference>
<evidence type="ECO:0000256" key="2">
    <source>
        <dbReference type="SAM" id="MobiDB-lite"/>
    </source>
</evidence>
<name>A0AA38PNF7_9AGAR</name>
<proteinExistence type="predicted"/>
<sequence length="343" mass="40343">MWRLHLHQHPQIPLNDTKGTYRTAEQIHQQATQDVYQYCRKHGLVQVWAYLWNRWYTPKQWILWARASCDAIPRTKTTMMVESTWAQMKRRDLHQFNRPRLDLLTHVVLVNLLPRVRQKMEYIQKKRRKGRPHPLAKWQETLKRDWQEMSKPDEWRLMLKELVCRKKGVSGQLKPQEKEERLTNIEAEKVRPKGSYHTNIDNMTCSCPSFTLSRWLLCKHLVRQVNEKTGNAPLNNLPFFCALRRNHYPPFYIIPGVHMATPAEAGACPIDFEGPGDIQETRTQERQVSPVTSQFDHGNKSEPEDSEDRGFERSSPFCSEDEGENSERVSSDLISLISLICQN</sequence>
<organism evidence="4 5">
    <name type="scientific">Lentinula detonsa</name>
    <dbReference type="NCBI Taxonomy" id="2804962"/>
    <lineage>
        <taxon>Eukaryota</taxon>
        <taxon>Fungi</taxon>
        <taxon>Dikarya</taxon>
        <taxon>Basidiomycota</taxon>
        <taxon>Agaricomycotina</taxon>
        <taxon>Agaricomycetes</taxon>
        <taxon>Agaricomycetidae</taxon>
        <taxon>Agaricales</taxon>
        <taxon>Marasmiineae</taxon>
        <taxon>Omphalotaceae</taxon>
        <taxon>Lentinula</taxon>
    </lineage>
</organism>
<reference evidence="4" key="1">
    <citation type="submission" date="2022-08" db="EMBL/GenBank/DDBJ databases">
        <authorList>
            <consortium name="DOE Joint Genome Institute"/>
            <person name="Min B."/>
            <person name="Riley R."/>
            <person name="Sierra-Patev S."/>
            <person name="Naranjo-Ortiz M."/>
            <person name="Looney B."/>
            <person name="Konkel Z."/>
            <person name="Slot J.C."/>
            <person name="Sakamoto Y."/>
            <person name="Steenwyk J.L."/>
            <person name="Rokas A."/>
            <person name="Carro J."/>
            <person name="Camarero S."/>
            <person name="Ferreira P."/>
            <person name="Molpeceres G."/>
            <person name="Ruiz-Duenas F.J."/>
            <person name="Serrano A."/>
            <person name="Henrissat B."/>
            <person name="Drula E."/>
            <person name="Hughes K.W."/>
            <person name="Mata J.L."/>
            <person name="Ishikawa N.K."/>
            <person name="Vargas-Isla R."/>
            <person name="Ushijima S."/>
            <person name="Smith C.A."/>
            <person name="Ahrendt S."/>
            <person name="Andreopoulos W."/>
            <person name="He G."/>
            <person name="Labutti K."/>
            <person name="Lipzen A."/>
            <person name="Ng V."/>
            <person name="Sandor L."/>
            <person name="Barry K."/>
            <person name="Martinez A.T."/>
            <person name="Xiao Y."/>
            <person name="Gibbons J.G."/>
            <person name="Terashima K."/>
            <person name="Hibbett D.S."/>
            <person name="Grigoriev I.V."/>
        </authorList>
    </citation>
    <scope>NUCLEOTIDE SEQUENCE</scope>
    <source>
        <strain evidence="4">TFB7829</strain>
    </source>
</reference>
<keyword evidence="1" id="KW-0862">Zinc</keyword>